<dbReference type="EMBL" id="JAMLDX010000015">
    <property type="protein sequence ID" value="MCP3732164.1"/>
    <property type="molecule type" value="Genomic_DNA"/>
</dbReference>
<keyword evidence="1" id="KW-0479">Metal-binding</keyword>
<keyword evidence="3" id="KW-0223">Dioxygenase</keyword>
<organism evidence="3 4">
    <name type="scientific">Sphingomonas tagetis</name>
    <dbReference type="NCBI Taxonomy" id="2949092"/>
    <lineage>
        <taxon>Bacteria</taxon>
        <taxon>Pseudomonadati</taxon>
        <taxon>Pseudomonadota</taxon>
        <taxon>Alphaproteobacteria</taxon>
        <taxon>Sphingomonadales</taxon>
        <taxon>Sphingomonadaceae</taxon>
        <taxon>Sphingomonas</taxon>
    </lineage>
</organism>
<dbReference type="GO" id="GO:0005506">
    <property type="term" value="F:iron ion binding"/>
    <property type="evidence" value="ECO:0007669"/>
    <property type="project" value="UniProtKB-ARBA"/>
</dbReference>
<dbReference type="Pfam" id="PF05721">
    <property type="entry name" value="PhyH"/>
    <property type="match status" value="1"/>
</dbReference>
<sequence>MTLQQQRFSPEAVMHWSQTLRRDGYCIIPDAIDVAAVETISSDFAGAFENTPMAIGPFYGSWTKRFHGLLGRSAEMDHFVRDPLILSIAEEILLPGCEMIQLNLTQAIEILPGGREQPPHRDQDMWPVRQPGLEYLVNVMWPFTRYTAENGATIVWPGSHLRQEEIVLDPADAIIAEMPPGSALLFLGSTLHAGGANRTCQSRRGMIVSYSLGWLKPYELPWLAYPPEIARTFPRELAKLAGYRSHRPNLGTFEGRCASDLLECDETPKGAVDALRPEHEALIEQYYAGMFDGGRNGPPKSGRE</sequence>
<dbReference type="Gene3D" id="2.60.120.620">
    <property type="entry name" value="q2cbj1_9rhob like domain"/>
    <property type="match status" value="1"/>
</dbReference>
<evidence type="ECO:0000313" key="4">
    <source>
        <dbReference type="Proteomes" id="UP001139451"/>
    </source>
</evidence>
<dbReference type="RefSeq" id="WP_254295362.1">
    <property type="nucleotide sequence ID" value="NZ_JAMLDX010000015.1"/>
</dbReference>
<evidence type="ECO:0000313" key="3">
    <source>
        <dbReference type="EMBL" id="MCP3732164.1"/>
    </source>
</evidence>
<dbReference type="InterPro" id="IPR008775">
    <property type="entry name" value="Phytyl_CoA_dOase-like"/>
</dbReference>
<dbReference type="GO" id="GO:0016706">
    <property type="term" value="F:2-oxoglutarate-dependent dioxygenase activity"/>
    <property type="evidence" value="ECO:0007669"/>
    <property type="project" value="UniProtKB-ARBA"/>
</dbReference>
<gene>
    <name evidence="3" type="ORF">M9978_17210</name>
</gene>
<reference evidence="3" key="1">
    <citation type="submission" date="2022-05" db="EMBL/GenBank/DDBJ databases">
        <title>Sphingomonas sp. strain MG17 Genome sequencing and assembly.</title>
        <authorList>
            <person name="Kim I."/>
        </authorList>
    </citation>
    <scope>NUCLEOTIDE SEQUENCE</scope>
    <source>
        <strain evidence="3">MG17</strain>
    </source>
</reference>
<proteinExistence type="predicted"/>
<comment type="caution">
    <text evidence="3">The sequence shown here is derived from an EMBL/GenBank/DDBJ whole genome shotgun (WGS) entry which is preliminary data.</text>
</comment>
<evidence type="ECO:0000256" key="2">
    <source>
        <dbReference type="ARBA" id="ARBA00023004"/>
    </source>
</evidence>
<dbReference type="PANTHER" id="PTHR20883:SF15">
    <property type="entry name" value="PHYTANOYL-COA DIOXYGENASE DOMAIN-CONTAINING PROTEIN 1"/>
    <property type="match status" value="1"/>
</dbReference>
<accession>A0A9X2HMU3</accession>
<protein>
    <submittedName>
        <fullName evidence="3">Phytanoyl-CoA dioxygenase family protein</fullName>
    </submittedName>
</protein>
<dbReference type="PANTHER" id="PTHR20883">
    <property type="entry name" value="PHYTANOYL-COA DIOXYGENASE DOMAIN CONTAINING 1"/>
    <property type="match status" value="1"/>
</dbReference>
<dbReference type="SUPFAM" id="SSF51197">
    <property type="entry name" value="Clavaminate synthase-like"/>
    <property type="match status" value="1"/>
</dbReference>
<keyword evidence="3" id="KW-0560">Oxidoreductase</keyword>
<keyword evidence="4" id="KW-1185">Reference proteome</keyword>
<dbReference type="Proteomes" id="UP001139451">
    <property type="component" value="Unassembled WGS sequence"/>
</dbReference>
<keyword evidence="2" id="KW-0408">Iron</keyword>
<name>A0A9X2HMU3_9SPHN</name>
<dbReference type="AlphaFoldDB" id="A0A9X2HMU3"/>
<evidence type="ECO:0000256" key="1">
    <source>
        <dbReference type="ARBA" id="ARBA00022723"/>
    </source>
</evidence>